<accession>A0ABT3DMF6</accession>
<dbReference type="RefSeq" id="WP_264144401.1">
    <property type="nucleotide sequence ID" value="NZ_JAOYEY010000050.1"/>
</dbReference>
<protein>
    <submittedName>
        <fullName evidence="2">GNAT family N-acetyltransferase</fullName>
    </submittedName>
</protein>
<proteinExistence type="predicted"/>
<dbReference type="InterPro" id="IPR000182">
    <property type="entry name" value="GNAT_dom"/>
</dbReference>
<gene>
    <name evidence="2" type="ORF">OIH86_21615</name>
</gene>
<evidence type="ECO:0000259" key="1">
    <source>
        <dbReference type="PROSITE" id="PS51186"/>
    </source>
</evidence>
<organism evidence="2 3">
    <name type="scientific">Metabacillus halosaccharovorans</name>
    <dbReference type="NCBI Taxonomy" id="930124"/>
    <lineage>
        <taxon>Bacteria</taxon>
        <taxon>Bacillati</taxon>
        <taxon>Bacillota</taxon>
        <taxon>Bacilli</taxon>
        <taxon>Bacillales</taxon>
        <taxon>Bacillaceae</taxon>
        <taxon>Metabacillus</taxon>
    </lineage>
</organism>
<dbReference type="PANTHER" id="PTHR43415:SF5">
    <property type="entry name" value="ACETYLTRANSFERASE"/>
    <property type="match status" value="1"/>
</dbReference>
<dbReference type="Gene3D" id="3.40.630.30">
    <property type="match status" value="1"/>
</dbReference>
<dbReference type="Proteomes" id="UP001526147">
    <property type="component" value="Unassembled WGS sequence"/>
</dbReference>
<dbReference type="CDD" id="cd04301">
    <property type="entry name" value="NAT_SF"/>
    <property type="match status" value="1"/>
</dbReference>
<dbReference type="InterPro" id="IPR016181">
    <property type="entry name" value="Acyl_CoA_acyltransferase"/>
</dbReference>
<feature type="domain" description="N-acetyltransferase" evidence="1">
    <location>
        <begin position="10"/>
        <end position="177"/>
    </location>
</feature>
<reference evidence="2 3" key="1">
    <citation type="submission" date="2022-10" db="EMBL/GenBank/DDBJ databases">
        <title>Draft genome assembly of moderately radiation resistant bacterium Metabacillus halosaccharovorans.</title>
        <authorList>
            <person name="Pal S."/>
            <person name="Gopinathan A."/>
        </authorList>
    </citation>
    <scope>NUCLEOTIDE SEQUENCE [LARGE SCALE GENOMIC DNA]</scope>
    <source>
        <strain evidence="2 3">VITHBRA001</strain>
    </source>
</reference>
<dbReference type="PANTHER" id="PTHR43415">
    <property type="entry name" value="SPERMIDINE N(1)-ACETYLTRANSFERASE"/>
    <property type="match status" value="1"/>
</dbReference>
<dbReference type="SUPFAM" id="SSF55729">
    <property type="entry name" value="Acyl-CoA N-acyltransferases (Nat)"/>
    <property type="match status" value="1"/>
</dbReference>
<keyword evidence="3" id="KW-1185">Reference proteome</keyword>
<dbReference type="PROSITE" id="PS51186">
    <property type="entry name" value="GNAT"/>
    <property type="match status" value="1"/>
</dbReference>
<sequence length="180" mass="21054">MIELHYFNRRQIPQLISWIESPEFLLQWAGPTFRFPLTEQQIEKYIENANSDRSTSFVYSVLLKETGEVIGHIALTNIDREHKSARVGKVLIGDQRVRGKGIGYLMMKEVLKIAFEQLDLHRVSLGVFDFNTSAIVCYEKAGFKKEGLLRECRKIGNQYWSLWEMSILAYEWQKTYKVLS</sequence>
<dbReference type="Pfam" id="PF13302">
    <property type="entry name" value="Acetyltransf_3"/>
    <property type="match status" value="1"/>
</dbReference>
<name>A0ABT3DMF6_9BACI</name>
<comment type="caution">
    <text evidence="2">The sequence shown here is derived from an EMBL/GenBank/DDBJ whole genome shotgun (WGS) entry which is preliminary data.</text>
</comment>
<evidence type="ECO:0000313" key="2">
    <source>
        <dbReference type="EMBL" id="MCV9888251.1"/>
    </source>
</evidence>
<evidence type="ECO:0000313" key="3">
    <source>
        <dbReference type="Proteomes" id="UP001526147"/>
    </source>
</evidence>
<dbReference type="EMBL" id="JAOYEY010000050">
    <property type="protein sequence ID" value="MCV9888251.1"/>
    <property type="molecule type" value="Genomic_DNA"/>
</dbReference>